<dbReference type="Pfam" id="PF00132">
    <property type="entry name" value="Hexapep"/>
    <property type="match status" value="2"/>
</dbReference>
<dbReference type="Pfam" id="PF14602">
    <property type="entry name" value="Hexapep_2"/>
    <property type="match status" value="1"/>
</dbReference>
<comment type="caution">
    <text evidence="9">The sequence shown here is derived from an EMBL/GenBank/DDBJ whole genome shotgun (WGS) entry which is preliminary data.</text>
</comment>
<dbReference type="Pfam" id="PF04613">
    <property type="entry name" value="LpxD"/>
    <property type="match status" value="1"/>
</dbReference>
<dbReference type="Proteomes" id="UP000886070">
    <property type="component" value="Unassembled WGS sequence"/>
</dbReference>
<dbReference type="CDD" id="cd03352">
    <property type="entry name" value="LbH_LpxD"/>
    <property type="match status" value="1"/>
</dbReference>
<dbReference type="GO" id="GO:0103118">
    <property type="term" value="F:UDP-3-O-[(3R)-3-hydroxyacyl]-glucosamine N-acyltransferase activity"/>
    <property type="evidence" value="ECO:0007669"/>
    <property type="project" value="UniProtKB-EC"/>
</dbReference>
<dbReference type="InterPro" id="IPR020573">
    <property type="entry name" value="UDP_GlcNAc_AcTrfase_non-rep"/>
</dbReference>
<dbReference type="AlphaFoldDB" id="A0A7V5HYN4"/>
<reference evidence="9" key="1">
    <citation type="journal article" date="2020" name="mSystems">
        <title>Genome- and Community-Level Interaction Insights into Carbon Utilization and Element Cycling Functions of Hydrothermarchaeota in Hydrothermal Sediment.</title>
        <authorList>
            <person name="Zhou Z."/>
            <person name="Liu Y."/>
            <person name="Xu W."/>
            <person name="Pan J."/>
            <person name="Luo Z.H."/>
            <person name="Li M."/>
        </authorList>
    </citation>
    <scope>NUCLEOTIDE SEQUENCE [LARGE SCALE GENOMIC DNA]</scope>
    <source>
        <strain evidence="9">HyVt-92</strain>
    </source>
</reference>
<evidence type="ECO:0000256" key="2">
    <source>
        <dbReference type="ARBA" id="ARBA00022556"/>
    </source>
</evidence>
<dbReference type="UniPathway" id="UPA00973"/>
<dbReference type="InterPro" id="IPR001451">
    <property type="entry name" value="Hexapep"/>
</dbReference>
<comment type="similarity">
    <text evidence="7">Belongs to the transferase hexapeptide repeat family. LpxD subfamily.</text>
</comment>
<comment type="function">
    <text evidence="7">Catalyzes the N-acylation of UDP-3-O-acylglucosamine using 3-hydroxyacyl-ACP as the acyl donor. Is involved in the biosynthesis of lipid A, a phosphorylated glycolipid that anchors the lipopolysaccharide to the outer membrane of the cell.</text>
</comment>
<dbReference type="GO" id="GO:0009245">
    <property type="term" value="P:lipid A biosynthetic process"/>
    <property type="evidence" value="ECO:0007669"/>
    <property type="project" value="UniProtKB-UniRule"/>
</dbReference>
<evidence type="ECO:0000313" key="9">
    <source>
        <dbReference type="EMBL" id="HHF98360.1"/>
    </source>
</evidence>
<evidence type="ECO:0000259" key="8">
    <source>
        <dbReference type="Pfam" id="PF04613"/>
    </source>
</evidence>
<dbReference type="GO" id="GO:0016410">
    <property type="term" value="F:N-acyltransferase activity"/>
    <property type="evidence" value="ECO:0007669"/>
    <property type="project" value="InterPro"/>
</dbReference>
<evidence type="ECO:0000256" key="3">
    <source>
        <dbReference type="ARBA" id="ARBA00022679"/>
    </source>
</evidence>
<dbReference type="SUPFAM" id="SSF51161">
    <property type="entry name" value="Trimeric LpxA-like enzymes"/>
    <property type="match status" value="1"/>
</dbReference>
<dbReference type="EC" id="2.3.1.191" evidence="7"/>
<keyword evidence="3 7" id="KW-0808">Transferase</keyword>
<comment type="pathway">
    <text evidence="7">Bacterial outer membrane biogenesis; LPS lipid A biosynthesis.</text>
</comment>
<organism evidence="9">
    <name type="scientific">Aerophobetes bacterium</name>
    <dbReference type="NCBI Taxonomy" id="2030807"/>
    <lineage>
        <taxon>Bacteria</taxon>
        <taxon>Candidatus Aerophobota</taxon>
    </lineage>
</organism>
<dbReference type="PANTHER" id="PTHR43378:SF2">
    <property type="entry name" value="UDP-3-O-ACYLGLUCOSAMINE N-ACYLTRANSFERASE 1, MITOCHONDRIAL-RELATED"/>
    <property type="match status" value="1"/>
</dbReference>
<dbReference type="EMBL" id="DRTT01000078">
    <property type="protein sequence ID" value="HHF98360.1"/>
    <property type="molecule type" value="Genomic_DNA"/>
</dbReference>
<evidence type="ECO:0000256" key="1">
    <source>
        <dbReference type="ARBA" id="ARBA00022516"/>
    </source>
</evidence>
<dbReference type="NCBIfam" id="NF002060">
    <property type="entry name" value="PRK00892.1"/>
    <property type="match status" value="1"/>
</dbReference>
<keyword evidence="2 7" id="KW-0441">Lipid A biosynthesis</keyword>
<accession>A0A7V5HYN4</accession>
<dbReference type="Gene3D" id="3.40.1390.10">
    <property type="entry name" value="MurE/MurF, N-terminal domain"/>
    <property type="match status" value="1"/>
</dbReference>
<dbReference type="PROSITE" id="PS00101">
    <property type="entry name" value="HEXAPEP_TRANSFERASES"/>
    <property type="match status" value="2"/>
</dbReference>
<sequence length="324" mass="34968">MIEGVAKVEDAKEGEITFAVSEKFLKAAEKSRASAVIVPENTGNFSKPVIKVKNPRFAFAKVLEVFTPSREKYKGIHPSCVIADKVKIEEGVSIGPYCVVEEGVEIGKNAYISGFCYLGKNVKIGEETFLYPQVTLLDETWVGKRVVIHSGAVIGSDGFGFVRIEDKTYYKIPQIGRVVIEDDVEIGANVTVDRATTGETRIGKGTKIDNLVHIAHNVTIGDNVAIVALVGISGSSQIGSGAILAGQVGITDHVSIGENAIIGAKSGVTKNVPSGAFVWGIPARDHMMQKRVTAMVHRLPEFFKKIQELEKTLKEVKDAVSKDD</sequence>
<dbReference type="HAMAP" id="MF_00523">
    <property type="entry name" value="LpxD"/>
    <property type="match status" value="1"/>
</dbReference>
<dbReference type="Gene3D" id="2.160.10.10">
    <property type="entry name" value="Hexapeptide repeat proteins"/>
    <property type="match status" value="1"/>
</dbReference>
<feature type="domain" description="UDP-3-O-[3-hydroxymyristoyl] glucosamine N-acyltransferase non-repeat region" evidence="8">
    <location>
        <begin position="2"/>
        <end position="64"/>
    </location>
</feature>
<evidence type="ECO:0000256" key="7">
    <source>
        <dbReference type="HAMAP-Rule" id="MF_00523"/>
    </source>
</evidence>
<gene>
    <name evidence="7 9" type="primary">lpxD</name>
    <name evidence="9" type="ORF">ENL39_02610</name>
</gene>
<dbReference type="InterPro" id="IPR007691">
    <property type="entry name" value="LpxD"/>
</dbReference>
<keyword evidence="1 7" id="KW-0444">Lipid biosynthesis</keyword>
<dbReference type="NCBIfam" id="TIGR01853">
    <property type="entry name" value="lipid_A_lpxD"/>
    <property type="match status" value="1"/>
</dbReference>
<comment type="catalytic activity">
    <reaction evidence="7">
        <text>a UDP-3-O-[(3R)-3-hydroxyacyl]-alpha-D-glucosamine + a (3R)-hydroxyacyl-[ACP] = a UDP-2-N,3-O-bis[(3R)-3-hydroxyacyl]-alpha-D-glucosamine + holo-[ACP] + H(+)</text>
        <dbReference type="Rhea" id="RHEA:53836"/>
        <dbReference type="Rhea" id="RHEA-COMP:9685"/>
        <dbReference type="Rhea" id="RHEA-COMP:9945"/>
        <dbReference type="ChEBI" id="CHEBI:15378"/>
        <dbReference type="ChEBI" id="CHEBI:64479"/>
        <dbReference type="ChEBI" id="CHEBI:78827"/>
        <dbReference type="ChEBI" id="CHEBI:137740"/>
        <dbReference type="ChEBI" id="CHEBI:137748"/>
        <dbReference type="EC" id="2.3.1.191"/>
    </reaction>
</comment>
<keyword evidence="4 7" id="KW-0677">Repeat</keyword>
<name>A0A7V5HYN4_UNCAE</name>
<dbReference type="GO" id="GO:0016020">
    <property type="term" value="C:membrane"/>
    <property type="evidence" value="ECO:0007669"/>
    <property type="project" value="GOC"/>
</dbReference>
<protein>
    <recommendedName>
        <fullName evidence="7">UDP-3-O-acylglucosamine N-acyltransferase</fullName>
        <ecNumber evidence="7">2.3.1.191</ecNumber>
    </recommendedName>
</protein>
<proteinExistence type="inferred from homology"/>
<dbReference type="InterPro" id="IPR018357">
    <property type="entry name" value="Hexapep_transf_CS"/>
</dbReference>
<comment type="subunit">
    <text evidence="7">Homotrimer.</text>
</comment>
<dbReference type="InterPro" id="IPR011004">
    <property type="entry name" value="Trimer_LpxA-like_sf"/>
</dbReference>
<evidence type="ECO:0000256" key="6">
    <source>
        <dbReference type="ARBA" id="ARBA00023315"/>
    </source>
</evidence>
<evidence type="ECO:0000256" key="5">
    <source>
        <dbReference type="ARBA" id="ARBA00023098"/>
    </source>
</evidence>
<dbReference type="PANTHER" id="PTHR43378">
    <property type="entry name" value="UDP-3-O-ACYLGLUCOSAMINE N-ACYLTRANSFERASE"/>
    <property type="match status" value="1"/>
</dbReference>
<keyword evidence="6 7" id="KW-0012">Acyltransferase</keyword>
<evidence type="ECO:0000256" key="4">
    <source>
        <dbReference type="ARBA" id="ARBA00022737"/>
    </source>
</evidence>
<feature type="active site" description="Proton acceptor" evidence="7">
    <location>
        <position position="216"/>
    </location>
</feature>
<keyword evidence="5 7" id="KW-0443">Lipid metabolism</keyword>